<dbReference type="Proteomes" id="UP000325161">
    <property type="component" value="Chromosome"/>
</dbReference>
<sequence length="168" mass="18540">MTLRRIILSLAAVSLMASAAGVMAQAQPSLAERRAIATYEKEQYPAWQKKIQQAAGFDVPIEVNWNSIAMPGDAEHYAKDDYFVKTIFQPIEVALADITKDDMGKAALKDKLKKISVVYNEAGASASAYKERVKFDAGVLTVNFRPFTNTDEVKDRADAIRLALEAKL</sequence>
<dbReference type="AlphaFoldDB" id="A0A5C0B4B3"/>
<gene>
    <name evidence="2" type="ORF">FXN63_26220</name>
</gene>
<keyword evidence="3" id="KW-1185">Reference proteome</keyword>
<feature type="chain" id="PRO_5022997965" evidence="1">
    <location>
        <begin position="20"/>
        <end position="168"/>
    </location>
</feature>
<keyword evidence="1" id="KW-0732">Signal</keyword>
<protein>
    <submittedName>
        <fullName evidence="2">Uncharacterized protein</fullName>
    </submittedName>
</protein>
<feature type="signal peptide" evidence="1">
    <location>
        <begin position="1"/>
        <end position="19"/>
    </location>
</feature>
<reference evidence="2 3" key="1">
    <citation type="submission" date="2019-08" db="EMBL/GenBank/DDBJ databases">
        <title>Amphibian skin-associated Pigmentiphaga: genome sequence and occurrence across geography and hosts.</title>
        <authorList>
            <person name="Bletz M.C."/>
            <person name="Bunk B."/>
            <person name="Sproeer C."/>
            <person name="Biwer P."/>
            <person name="Reiter S."/>
            <person name="Rabemananjara F.C.E."/>
            <person name="Schulz S."/>
            <person name="Overmann J."/>
            <person name="Vences M."/>
        </authorList>
    </citation>
    <scope>NUCLEOTIDE SEQUENCE [LARGE SCALE GENOMIC DNA]</scope>
    <source>
        <strain evidence="2 3">Mada1488</strain>
    </source>
</reference>
<evidence type="ECO:0000256" key="1">
    <source>
        <dbReference type="SAM" id="SignalP"/>
    </source>
</evidence>
<evidence type="ECO:0000313" key="2">
    <source>
        <dbReference type="EMBL" id="QEI09578.1"/>
    </source>
</evidence>
<dbReference type="OrthoDB" id="4194926at2"/>
<evidence type="ECO:0000313" key="3">
    <source>
        <dbReference type="Proteomes" id="UP000325161"/>
    </source>
</evidence>
<name>A0A5C0B4B3_9BURK</name>
<organism evidence="2 3">
    <name type="scientific">Pigmentiphaga aceris</name>
    <dbReference type="NCBI Taxonomy" id="1940612"/>
    <lineage>
        <taxon>Bacteria</taxon>
        <taxon>Pseudomonadati</taxon>
        <taxon>Pseudomonadota</taxon>
        <taxon>Betaproteobacteria</taxon>
        <taxon>Burkholderiales</taxon>
        <taxon>Alcaligenaceae</taxon>
        <taxon>Pigmentiphaga</taxon>
    </lineage>
</organism>
<dbReference type="EMBL" id="CP043046">
    <property type="protein sequence ID" value="QEI09578.1"/>
    <property type="molecule type" value="Genomic_DNA"/>
</dbReference>
<accession>A0A5C0B4B3</accession>
<proteinExistence type="predicted"/>
<dbReference type="KEGG" id="pacr:FXN63_26220"/>